<organism evidence="6 7">
    <name type="scientific">Amphibalanus amphitrite</name>
    <name type="common">Striped barnacle</name>
    <name type="synonym">Balanus amphitrite</name>
    <dbReference type="NCBI Taxonomy" id="1232801"/>
    <lineage>
        <taxon>Eukaryota</taxon>
        <taxon>Metazoa</taxon>
        <taxon>Ecdysozoa</taxon>
        <taxon>Arthropoda</taxon>
        <taxon>Crustacea</taxon>
        <taxon>Multicrustacea</taxon>
        <taxon>Cirripedia</taxon>
        <taxon>Thoracica</taxon>
        <taxon>Thoracicalcarea</taxon>
        <taxon>Balanomorpha</taxon>
        <taxon>Balanoidea</taxon>
        <taxon>Balanidae</taxon>
        <taxon>Amphibalaninae</taxon>
        <taxon>Amphibalanus</taxon>
    </lineage>
</organism>
<dbReference type="GO" id="GO:0004045">
    <property type="term" value="F:peptidyl-tRNA hydrolase activity"/>
    <property type="evidence" value="ECO:0007669"/>
    <property type="project" value="UniProtKB-EC"/>
</dbReference>
<evidence type="ECO:0000256" key="2">
    <source>
        <dbReference type="ARBA" id="ARBA00022801"/>
    </source>
</evidence>
<comment type="catalytic activity">
    <reaction evidence="4">
        <text>an N-acyl-L-alpha-aminoacyl-tRNA + H2O = an N-acyl-L-amino acid + a tRNA + H(+)</text>
        <dbReference type="Rhea" id="RHEA:54448"/>
        <dbReference type="Rhea" id="RHEA-COMP:10123"/>
        <dbReference type="Rhea" id="RHEA-COMP:13883"/>
        <dbReference type="ChEBI" id="CHEBI:15377"/>
        <dbReference type="ChEBI" id="CHEBI:15378"/>
        <dbReference type="ChEBI" id="CHEBI:59874"/>
        <dbReference type="ChEBI" id="CHEBI:78442"/>
        <dbReference type="ChEBI" id="CHEBI:138191"/>
        <dbReference type="EC" id="3.1.1.29"/>
    </reaction>
</comment>
<dbReference type="SUPFAM" id="SSF102462">
    <property type="entry name" value="Peptidyl-tRNA hydrolase II"/>
    <property type="match status" value="1"/>
</dbReference>
<comment type="caution">
    <text evidence="6">The sequence shown here is derived from an EMBL/GenBank/DDBJ whole genome shotgun (WGS) entry which is preliminary data.</text>
</comment>
<name>A0A6A4VXH5_AMPAM</name>
<dbReference type="InterPro" id="IPR002833">
    <property type="entry name" value="PTH2"/>
</dbReference>
<keyword evidence="5" id="KW-0472">Membrane</keyword>
<evidence type="ECO:0000256" key="4">
    <source>
        <dbReference type="ARBA" id="ARBA00048707"/>
    </source>
</evidence>
<evidence type="ECO:0000313" key="6">
    <source>
        <dbReference type="EMBL" id="KAF0294131.1"/>
    </source>
</evidence>
<keyword evidence="2 6" id="KW-0378">Hydrolase</keyword>
<dbReference type="Gene3D" id="3.40.1490.10">
    <property type="entry name" value="Bit1"/>
    <property type="match status" value="1"/>
</dbReference>
<evidence type="ECO:0000256" key="5">
    <source>
        <dbReference type="SAM" id="Phobius"/>
    </source>
</evidence>
<keyword evidence="7" id="KW-1185">Reference proteome</keyword>
<reference evidence="6 7" key="1">
    <citation type="submission" date="2019-07" db="EMBL/GenBank/DDBJ databases">
        <title>Draft genome assembly of a fouling barnacle, Amphibalanus amphitrite (Darwin, 1854): The first reference genome for Thecostraca.</title>
        <authorList>
            <person name="Kim W."/>
        </authorList>
    </citation>
    <scope>NUCLEOTIDE SEQUENCE [LARGE SCALE GENOMIC DNA]</scope>
    <source>
        <strain evidence="6">SNU_AA5</strain>
        <tissue evidence="6">Soma without cirri and trophi</tissue>
    </source>
</reference>
<proteinExistence type="inferred from homology"/>
<gene>
    <name evidence="6" type="primary">Ptrh2</name>
    <name evidence="6" type="ORF">FJT64_008185</name>
</gene>
<dbReference type="Pfam" id="PF01981">
    <property type="entry name" value="PTH2"/>
    <property type="match status" value="1"/>
</dbReference>
<dbReference type="FunFam" id="3.40.1490.10:FF:000001">
    <property type="entry name" value="Peptidyl-tRNA hydrolase 2"/>
    <property type="match status" value="1"/>
</dbReference>
<dbReference type="OrthoDB" id="1733656at2759"/>
<dbReference type="NCBIfam" id="TIGR00283">
    <property type="entry name" value="arch_pth2"/>
    <property type="match status" value="1"/>
</dbReference>
<dbReference type="PANTHER" id="PTHR12649">
    <property type="entry name" value="PEPTIDYL-TRNA HYDROLASE 2"/>
    <property type="match status" value="1"/>
</dbReference>
<dbReference type="Proteomes" id="UP000440578">
    <property type="component" value="Unassembled WGS sequence"/>
</dbReference>
<accession>A0A6A4VXH5</accession>
<dbReference type="EMBL" id="VIIS01001703">
    <property type="protein sequence ID" value="KAF0294131.1"/>
    <property type="molecule type" value="Genomic_DNA"/>
</dbReference>
<dbReference type="AlphaFoldDB" id="A0A6A4VXH5"/>
<evidence type="ECO:0000256" key="3">
    <source>
        <dbReference type="ARBA" id="ARBA00038050"/>
    </source>
</evidence>
<dbReference type="CDD" id="cd02430">
    <property type="entry name" value="PTH2"/>
    <property type="match status" value="1"/>
</dbReference>
<sequence>MSVLGPLQSTCRQLVARMTDLPGLATGLGLGAVVGWLLWRPGPAARALSDTPSAGGDATRGPYIVPVSEHDDMKMILVVRMDLKMGKGKIAAQCSHAALAAYKQSQRQSPEYLREWERRGPAKVVVRVEDESAMYRVEQRARAAGLVTAVIQDAGRTQIAPGSVTVLGVGPAPAAILQEVTGHLKLL</sequence>
<keyword evidence="5" id="KW-1133">Transmembrane helix</keyword>
<dbReference type="EC" id="3.1.1.29" evidence="1"/>
<evidence type="ECO:0000313" key="7">
    <source>
        <dbReference type="Proteomes" id="UP000440578"/>
    </source>
</evidence>
<protein>
    <recommendedName>
        <fullName evidence="1">peptidyl-tRNA hydrolase</fullName>
        <ecNumber evidence="1">3.1.1.29</ecNumber>
    </recommendedName>
</protein>
<keyword evidence="5" id="KW-0812">Transmembrane</keyword>
<feature type="transmembrane region" description="Helical" evidence="5">
    <location>
        <begin position="21"/>
        <end position="39"/>
    </location>
</feature>
<dbReference type="NCBIfam" id="NF003314">
    <property type="entry name" value="PRK04322.1"/>
    <property type="match status" value="1"/>
</dbReference>
<comment type="similarity">
    <text evidence="3">Belongs to the PTH2 family.</text>
</comment>
<evidence type="ECO:0000256" key="1">
    <source>
        <dbReference type="ARBA" id="ARBA00013260"/>
    </source>
</evidence>
<dbReference type="InterPro" id="IPR023476">
    <property type="entry name" value="Pep_tRNA_hydro_II_dom_sf"/>
</dbReference>
<dbReference type="GO" id="GO:0005829">
    <property type="term" value="C:cytosol"/>
    <property type="evidence" value="ECO:0007669"/>
    <property type="project" value="TreeGrafter"/>
</dbReference>
<dbReference type="PANTHER" id="PTHR12649:SF11">
    <property type="entry name" value="PEPTIDYL-TRNA HYDROLASE 2, MITOCHONDRIAL"/>
    <property type="match status" value="1"/>
</dbReference>